<dbReference type="Gene3D" id="3.40.50.150">
    <property type="entry name" value="Vaccinia Virus protein VP39"/>
    <property type="match status" value="1"/>
</dbReference>
<dbReference type="RefSeq" id="WP_057973364.1">
    <property type="nucleotide sequence ID" value="NZ_AZDI01000001.1"/>
</dbReference>
<evidence type="ECO:0000256" key="5">
    <source>
        <dbReference type="ARBA" id="ARBA00022691"/>
    </source>
</evidence>
<feature type="binding site" evidence="9">
    <location>
        <position position="96"/>
    </location>
    <ligand>
        <name>S-adenosyl-L-methionine</name>
        <dbReference type="ChEBI" id="CHEBI:59789"/>
    </ligand>
</feature>
<dbReference type="InterPro" id="IPR003358">
    <property type="entry name" value="tRNA_(Gua-N-7)_MeTrfase_Trmb"/>
</dbReference>
<dbReference type="STRING" id="1423719.FC66_GL000042"/>
<feature type="binding site" evidence="9">
    <location>
        <position position="44"/>
    </location>
    <ligand>
        <name>S-adenosyl-L-methionine</name>
        <dbReference type="ChEBI" id="CHEBI:59789"/>
    </ligand>
</feature>
<evidence type="ECO:0000256" key="8">
    <source>
        <dbReference type="ARBA" id="ARBA00060767"/>
    </source>
</evidence>
<reference evidence="10 11" key="1">
    <citation type="journal article" date="2015" name="Genome Announc.">
        <title>Expanding the biotechnology potential of lactobacilli through comparative genomics of 213 strains and associated genera.</title>
        <authorList>
            <person name="Sun Z."/>
            <person name="Harris H.M."/>
            <person name="McCann A."/>
            <person name="Guo C."/>
            <person name="Argimon S."/>
            <person name="Zhang W."/>
            <person name="Yang X."/>
            <person name="Jeffery I.B."/>
            <person name="Cooney J.C."/>
            <person name="Kagawa T.F."/>
            <person name="Liu W."/>
            <person name="Song Y."/>
            <person name="Salvetti E."/>
            <person name="Wrobel A."/>
            <person name="Rasinkangas P."/>
            <person name="Parkhill J."/>
            <person name="Rea M.C."/>
            <person name="O'Sullivan O."/>
            <person name="Ritari J."/>
            <person name="Douillard F.P."/>
            <person name="Paul Ross R."/>
            <person name="Yang R."/>
            <person name="Briner A.E."/>
            <person name="Felis G.E."/>
            <person name="de Vos W.M."/>
            <person name="Barrangou R."/>
            <person name="Klaenhammer T.R."/>
            <person name="Caufield P.W."/>
            <person name="Cui Y."/>
            <person name="Zhang H."/>
            <person name="O'Toole P.W."/>
        </authorList>
    </citation>
    <scope>NUCLEOTIDE SEQUENCE [LARGE SCALE GENOMIC DNA]</scope>
    <source>
        <strain evidence="10 11">DSM 15638</strain>
    </source>
</reference>
<dbReference type="GO" id="GO:0043527">
    <property type="term" value="C:tRNA methyltransferase complex"/>
    <property type="evidence" value="ECO:0007669"/>
    <property type="project" value="TreeGrafter"/>
</dbReference>
<comment type="catalytic activity">
    <reaction evidence="1 9">
        <text>guanosine(46) in tRNA + S-adenosyl-L-methionine = N(7)-methylguanosine(46) in tRNA + S-adenosyl-L-homocysteine</text>
        <dbReference type="Rhea" id="RHEA:42708"/>
        <dbReference type="Rhea" id="RHEA-COMP:10188"/>
        <dbReference type="Rhea" id="RHEA-COMP:10189"/>
        <dbReference type="ChEBI" id="CHEBI:57856"/>
        <dbReference type="ChEBI" id="CHEBI:59789"/>
        <dbReference type="ChEBI" id="CHEBI:74269"/>
        <dbReference type="ChEBI" id="CHEBI:74480"/>
        <dbReference type="EC" id="2.1.1.33"/>
    </reaction>
</comment>
<dbReference type="InterPro" id="IPR029063">
    <property type="entry name" value="SAM-dependent_MTases_sf"/>
</dbReference>
<accession>A0A0R1HPK2</accession>
<comment type="pathway">
    <text evidence="7 9">tRNA modification; N(7)-methylguanine-tRNA biosynthesis.</text>
</comment>
<evidence type="ECO:0000256" key="3">
    <source>
        <dbReference type="ARBA" id="ARBA00022603"/>
    </source>
</evidence>
<dbReference type="PATRIC" id="fig|1423719.4.peg.40"/>
<dbReference type="NCBIfam" id="NF001080">
    <property type="entry name" value="PRK00121.2-2"/>
    <property type="match status" value="1"/>
</dbReference>
<dbReference type="EC" id="2.1.1.33" evidence="9"/>
<evidence type="ECO:0000313" key="10">
    <source>
        <dbReference type="EMBL" id="KRK46419.1"/>
    </source>
</evidence>
<comment type="similarity">
    <text evidence="8 9">Belongs to the class I-like SAM-binding methyltransferase superfamily. TrmB family.</text>
</comment>
<keyword evidence="11" id="KW-1185">Reference proteome</keyword>
<evidence type="ECO:0000256" key="7">
    <source>
        <dbReference type="ARBA" id="ARBA00060552"/>
    </source>
</evidence>
<comment type="caution">
    <text evidence="9">Lacks conserved residue(s) required for the propagation of feature annotation.</text>
</comment>
<gene>
    <name evidence="9" type="primary">trmB</name>
    <name evidence="10" type="ORF">FC66_GL000042</name>
</gene>
<dbReference type="Proteomes" id="UP000051450">
    <property type="component" value="Unassembled WGS sequence"/>
</dbReference>
<dbReference type="EMBL" id="AZDI01000001">
    <property type="protein sequence ID" value="KRK46419.1"/>
    <property type="molecule type" value="Genomic_DNA"/>
</dbReference>
<name>A0A0R1HPK2_9LACO</name>
<evidence type="ECO:0000256" key="2">
    <source>
        <dbReference type="ARBA" id="ARBA00003015"/>
    </source>
</evidence>
<evidence type="ECO:0000256" key="9">
    <source>
        <dbReference type="HAMAP-Rule" id="MF_01057"/>
    </source>
</evidence>
<dbReference type="PANTHER" id="PTHR23417">
    <property type="entry name" value="3-DEOXY-D-MANNO-OCTULOSONIC-ACID TRANSFERASE/TRNA GUANINE-N 7 - -METHYLTRANSFERASE"/>
    <property type="match status" value="1"/>
</dbReference>
<evidence type="ECO:0000256" key="4">
    <source>
        <dbReference type="ARBA" id="ARBA00022679"/>
    </source>
</evidence>
<sequence length="219" mass="25207">MRLRNKAWAEPLIAEHPELLVTSPNQFKGKWQSRFEKKQPLFIEIGMGKGGFIMGMAEKFPEYNFIGIELQTTIAAITLKKQVEAKIPNLQLILGNGDSVTEFFDDNEVDGVYLNFSDPWPKTRQAKRRLTHGSFLKGYEQVMKADGHLEFKTDNRGLFEYSLVSLNEYGMAYDQVWLDLHASIEAEDNVMTEYEEKFSKKGQPIYKLEAHFMPTGNLE</sequence>
<dbReference type="PANTHER" id="PTHR23417:SF14">
    <property type="entry name" value="PENTACOTRIPEPTIDE-REPEAT REGION OF PRORP DOMAIN-CONTAINING PROTEIN"/>
    <property type="match status" value="1"/>
</dbReference>
<comment type="function">
    <text evidence="2 9">Catalyzes the formation of N(7)-methylguanine at position 46 (m7G46) in tRNA.</text>
</comment>
<protein>
    <recommendedName>
        <fullName evidence="9">tRNA (guanine-N(7)-)-methyltransferase</fullName>
        <ecNumber evidence="9">2.1.1.33</ecNumber>
    </recommendedName>
    <alternativeName>
        <fullName evidence="9">tRNA (guanine(46)-N(7))-methyltransferase</fullName>
    </alternativeName>
    <alternativeName>
        <fullName evidence="9">tRNA(m7G46)-methyltransferase</fullName>
    </alternativeName>
</protein>
<dbReference type="FunFam" id="3.40.50.150:FF:000035">
    <property type="entry name" value="tRNA (guanine-N(7)-)-methyltransferase"/>
    <property type="match status" value="1"/>
</dbReference>
<dbReference type="SUPFAM" id="SSF53335">
    <property type="entry name" value="S-adenosyl-L-methionine-dependent methyltransferases"/>
    <property type="match status" value="1"/>
</dbReference>
<feature type="binding site" evidence="9">
    <location>
        <position position="122"/>
    </location>
    <ligand>
        <name>substrate</name>
    </ligand>
</feature>
<keyword evidence="5 9" id="KW-0949">S-adenosyl-L-methionine</keyword>
<proteinExistence type="inferred from homology"/>
<dbReference type="GeneID" id="83548697"/>
<keyword evidence="3 9" id="KW-0489">Methyltransferase</keyword>
<dbReference type="OrthoDB" id="9802090at2"/>
<organism evidence="10 11">
    <name type="scientific">Dellaglioa algida DSM 15638</name>
    <dbReference type="NCBI Taxonomy" id="1423719"/>
    <lineage>
        <taxon>Bacteria</taxon>
        <taxon>Bacillati</taxon>
        <taxon>Bacillota</taxon>
        <taxon>Bacilli</taxon>
        <taxon>Lactobacillales</taxon>
        <taxon>Lactobacillaceae</taxon>
        <taxon>Dellaglioa</taxon>
    </lineage>
</organism>
<evidence type="ECO:0000313" key="11">
    <source>
        <dbReference type="Proteomes" id="UP000051450"/>
    </source>
</evidence>
<feature type="binding site" evidence="9">
    <location>
        <begin position="192"/>
        <end position="195"/>
    </location>
    <ligand>
        <name>substrate</name>
    </ligand>
</feature>
<dbReference type="NCBIfam" id="TIGR00091">
    <property type="entry name" value="tRNA (guanosine(46)-N7)-methyltransferase TrmB"/>
    <property type="match status" value="1"/>
</dbReference>
<dbReference type="UniPathway" id="UPA00989"/>
<feature type="binding site" evidence="9">
    <location>
        <position position="154"/>
    </location>
    <ligand>
        <name>substrate</name>
    </ligand>
</feature>
<feature type="binding site" evidence="9">
    <location>
        <position position="118"/>
    </location>
    <ligand>
        <name>S-adenosyl-L-methionine</name>
        <dbReference type="ChEBI" id="CHEBI:59789"/>
    </ligand>
</feature>
<dbReference type="GO" id="GO:0008176">
    <property type="term" value="F:tRNA (guanine(46)-N7)-methyltransferase activity"/>
    <property type="evidence" value="ECO:0007669"/>
    <property type="project" value="UniProtKB-UniRule"/>
</dbReference>
<feature type="binding site" evidence="9">
    <location>
        <position position="69"/>
    </location>
    <ligand>
        <name>S-adenosyl-L-methionine</name>
        <dbReference type="ChEBI" id="CHEBI:59789"/>
    </ligand>
</feature>
<dbReference type="AlphaFoldDB" id="A0A0R1HPK2"/>
<dbReference type="HAMAP" id="MF_01057">
    <property type="entry name" value="tRNA_methyltr_TrmB"/>
    <property type="match status" value="1"/>
</dbReference>
<evidence type="ECO:0000256" key="1">
    <source>
        <dbReference type="ARBA" id="ARBA00000142"/>
    </source>
</evidence>
<keyword evidence="6 9" id="KW-0819">tRNA processing</keyword>
<evidence type="ECO:0000256" key="6">
    <source>
        <dbReference type="ARBA" id="ARBA00022694"/>
    </source>
</evidence>
<keyword evidence="4 9" id="KW-0808">Transferase</keyword>
<comment type="caution">
    <text evidence="10">The sequence shown here is derived from an EMBL/GenBank/DDBJ whole genome shotgun (WGS) entry which is preliminary data.</text>
</comment>
<dbReference type="PROSITE" id="PS51625">
    <property type="entry name" value="SAM_MT_TRMB"/>
    <property type="match status" value="1"/>
</dbReference>
<dbReference type="InterPro" id="IPR055361">
    <property type="entry name" value="tRNA_methyltr_TrmB_bact"/>
</dbReference>
<dbReference type="Pfam" id="PF02390">
    <property type="entry name" value="Methyltransf_4"/>
    <property type="match status" value="1"/>
</dbReference>